<evidence type="ECO:0008006" key="3">
    <source>
        <dbReference type="Google" id="ProtNLM"/>
    </source>
</evidence>
<dbReference type="EMBL" id="VFOK01000001">
    <property type="protein sequence ID" value="TQL32300.1"/>
    <property type="molecule type" value="Genomic_DNA"/>
</dbReference>
<comment type="caution">
    <text evidence="1">The sequence shown here is derived from an EMBL/GenBank/DDBJ whole genome shotgun (WGS) entry which is preliminary data.</text>
</comment>
<proteinExistence type="predicted"/>
<sequence>MHPIAQAVVAALDDAFPPVDGRWTRVPLWRPGLEGVVAMTGHAFVAVGDDVTDTRLDELGADGFGGAADARFTVALAGTGYLEVHDLLLARRAERTPGTAAVPRPDLADHPRVRLARLLRDDVTVHGSPDPALGDVITLGRGVAGLTELGLELDPDGPARRGAGVLAAALGIPEPGTPVVAACAPGNTRAVRRFLAAGFVPVGSVQLWLPERPSGGVATGV</sequence>
<gene>
    <name evidence="1" type="ORF">FB554_0421</name>
</gene>
<evidence type="ECO:0000313" key="1">
    <source>
        <dbReference type="EMBL" id="TQL32300.1"/>
    </source>
</evidence>
<organism evidence="1 2">
    <name type="scientific">Barrientosiimonas humi</name>
    <dbReference type="NCBI Taxonomy" id="999931"/>
    <lineage>
        <taxon>Bacteria</taxon>
        <taxon>Bacillati</taxon>
        <taxon>Actinomycetota</taxon>
        <taxon>Actinomycetes</taxon>
        <taxon>Micrococcales</taxon>
        <taxon>Dermacoccaceae</taxon>
        <taxon>Barrientosiimonas</taxon>
    </lineage>
</organism>
<evidence type="ECO:0000313" key="2">
    <source>
        <dbReference type="Proteomes" id="UP000318336"/>
    </source>
</evidence>
<reference evidence="1 2" key="1">
    <citation type="submission" date="2019-06" db="EMBL/GenBank/DDBJ databases">
        <title>Sequencing the genomes of 1000 actinobacteria strains.</title>
        <authorList>
            <person name="Klenk H.-P."/>
        </authorList>
    </citation>
    <scope>NUCLEOTIDE SEQUENCE [LARGE SCALE GENOMIC DNA]</scope>
    <source>
        <strain evidence="1 2">DSM 24617</strain>
    </source>
</reference>
<name>A0A542X911_9MICO</name>
<keyword evidence="2" id="KW-1185">Reference proteome</keyword>
<dbReference type="Proteomes" id="UP000318336">
    <property type="component" value="Unassembled WGS sequence"/>
</dbReference>
<accession>A0A542X911</accession>
<dbReference type="AlphaFoldDB" id="A0A542X911"/>
<dbReference type="RefSeq" id="WP_236022218.1">
    <property type="nucleotide sequence ID" value="NZ_CAJTBP010000001.1"/>
</dbReference>
<protein>
    <recommendedName>
        <fullName evidence="3">FR47-like protein</fullName>
    </recommendedName>
</protein>